<accession>A0A5C6DPW6</accession>
<organism evidence="2 3">
    <name type="scientific">Novipirellula aureliae</name>
    <dbReference type="NCBI Taxonomy" id="2527966"/>
    <lineage>
        <taxon>Bacteria</taxon>
        <taxon>Pseudomonadati</taxon>
        <taxon>Planctomycetota</taxon>
        <taxon>Planctomycetia</taxon>
        <taxon>Pirellulales</taxon>
        <taxon>Pirellulaceae</taxon>
        <taxon>Novipirellula</taxon>
    </lineage>
</organism>
<name>A0A5C6DPW6_9BACT</name>
<feature type="chain" id="PRO_5022697015" evidence="1">
    <location>
        <begin position="25"/>
        <end position="57"/>
    </location>
</feature>
<proteinExistence type="predicted"/>
<comment type="caution">
    <text evidence="2">The sequence shown here is derived from an EMBL/GenBank/DDBJ whole genome shotgun (WGS) entry which is preliminary data.</text>
</comment>
<dbReference type="PROSITE" id="PS51257">
    <property type="entry name" value="PROKAR_LIPOPROTEIN"/>
    <property type="match status" value="1"/>
</dbReference>
<evidence type="ECO:0000313" key="2">
    <source>
        <dbReference type="EMBL" id="TWU38870.1"/>
    </source>
</evidence>
<evidence type="ECO:0000313" key="3">
    <source>
        <dbReference type="Proteomes" id="UP000315471"/>
    </source>
</evidence>
<protein>
    <submittedName>
        <fullName evidence="2">Uncharacterized protein</fullName>
    </submittedName>
</protein>
<evidence type="ECO:0000256" key="1">
    <source>
        <dbReference type="SAM" id="SignalP"/>
    </source>
</evidence>
<dbReference type="EMBL" id="SJPY01000006">
    <property type="protein sequence ID" value="TWU38870.1"/>
    <property type="molecule type" value="Genomic_DNA"/>
</dbReference>
<dbReference type="RefSeq" id="WP_197171805.1">
    <property type="nucleotide sequence ID" value="NZ_SJPY01000006.1"/>
</dbReference>
<sequence precursor="true">MKNFTAVCALLLSFVLVGCSDTPAPPTQTESVQEVAVPQTAAQQANLDAAQEAAEAN</sequence>
<feature type="signal peptide" evidence="1">
    <location>
        <begin position="1"/>
        <end position="24"/>
    </location>
</feature>
<gene>
    <name evidence="2" type="ORF">Q31b_39480</name>
</gene>
<dbReference type="Proteomes" id="UP000315471">
    <property type="component" value="Unassembled WGS sequence"/>
</dbReference>
<keyword evidence="1" id="KW-0732">Signal</keyword>
<reference evidence="2 3" key="1">
    <citation type="submission" date="2019-02" db="EMBL/GenBank/DDBJ databases">
        <title>Deep-cultivation of Planctomycetes and their phenomic and genomic characterization uncovers novel biology.</title>
        <authorList>
            <person name="Wiegand S."/>
            <person name="Jogler M."/>
            <person name="Boedeker C."/>
            <person name="Pinto D."/>
            <person name="Vollmers J."/>
            <person name="Rivas-Marin E."/>
            <person name="Kohn T."/>
            <person name="Peeters S.H."/>
            <person name="Heuer A."/>
            <person name="Rast P."/>
            <person name="Oberbeckmann S."/>
            <person name="Bunk B."/>
            <person name="Jeske O."/>
            <person name="Meyerdierks A."/>
            <person name="Storesund J.E."/>
            <person name="Kallscheuer N."/>
            <person name="Luecker S."/>
            <person name="Lage O.M."/>
            <person name="Pohl T."/>
            <person name="Merkel B.J."/>
            <person name="Hornburger P."/>
            <person name="Mueller R.-W."/>
            <person name="Bruemmer F."/>
            <person name="Labrenz M."/>
            <person name="Spormann A.M."/>
            <person name="Op Den Camp H."/>
            <person name="Overmann J."/>
            <person name="Amann R."/>
            <person name="Jetten M.S.M."/>
            <person name="Mascher T."/>
            <person name="Medema M.H."/>
            <person name="Devos D.P."/>
            <person name="Kaster A.-K."/>
            <person name="Ovreas L."/>
            <person name="Rohde M."/>
            <person name="Galperin M.Y."/>
            <person name="Jogler C."/>
        </authorList>
    </citation>
    <scope>NUCLEOTIDE SEQUENCE [LARGE SCALE GENOMIC DNA]</scope>
    <source>
        <strain evidence="2 3">Q31b</strain>
    </source>
</reference>
<keyword evidence="3" id="KW-1185">Reference proteome</keyword>
<dbReference type="AlphaFoldDB" id="A0A5C6DPW6"/>